<name>A0ABT2LXD0_9FIRM</name>
<keyword evidence="4" id="KW-1185">Reference proteome</keyword>
<comment type="caution">
    <text evidence="3">The sequence shown here is derived from an EMBL/GenBank/DDBJ whole genome shotgun (WGS) entry which is preliminary data.</text>
</comment>
<feature type="transmembrane region" description="Helical" evidence="1">
    <location>
        <begin position="84"/>
        <end position="106"/>
    </location>
</feature>
<gene>
    <name evidence="3" type="ORF">N5B56_02405</name>
</gene>
<feature type="transmembrane region" description="Helical" evidence="1">
    <location>
        <begin position="6"/>
        <end position="27"/>
    </location>
</feature>
<dbReference type="Pfam" id="PF14501">
    <property type="entry name" value="HATPase_c_5"/>
    <property type="match status" value="1"/>
</dbReference>
<feature type="domain" description="Sensor histidine kinase NatK-like C-terminal" evidence="2">
    <location>
        <begin position="329"/>
        <end position="427"/>
    </location>
</feature>
<dbReference type="InterPro" id="IPR036890">
    <property type="entry name" value="HATPase_C_sf"/>
</dbReference>
<dbReference type="PANTHER" id="PTHR40448">
    <property type="entry name" value="TWO-COMPONENT SENSOR HISTIDINE KINASE"/>
    <property type="match status" value="1"/>
</dbReference>
<evidence type="ECO:0000259" key="2">
    <source>
        <dbReference type="Pfam" id="PF14501"/>
    </source>
</evidence>
<organism evidence="3 4">
    <name type="scientific">Eubacterium album</name>
    <dbReference type="NCBI Taxonomy" id="2978477"/>
    <lineage>
        <taxon>Bacteria</taxon>
        <taxon>Bacillati</taxon>
        <taxon>Bacillota</taxon>
        <taxon>Clostridia</taxon>
        <taxon>Eubacteriales</taxon>
        <taxon>Eubacteriaceae</taxon>
        <taxon>Eubacterium</taxon>
    </lineage>
</organism>
<evidence type="ECO:0000313" key="3">
    <source>
        <dbReference type="EMBL" id="MCT7397941.1"/>
    </source>
</evidence>
<reference evidence="3" key="1">
    <citation type="submission" date="2022-09" db="EMBL/GenBank/DDBJ databases">
        <title>Eubacterium sp. LFL-14 isolated from human feces.</title>
        <authorList>
            <person name="Liu F."/>
        </authorList>
    </citation>
    <scope>NUCLEOTIDE SEQUENCE</scope>
    <source>
        <strain evidence="3">LFL-14</strain>
    </source>
</reference>
<dbReference type="Proteomes" id="UP001431199">
    <property type="component" value="Unassembled WGS sequence"/>
</dbReference>
<accession>A0ABT2LXD0</accession>
<dbReference type="PANTHER" id="PTHR40448:SF1">
    <property type="entry name" value="TWO-COMPONENT SENSOR HISTIDINE KINASE"/>
    <property type="match status" value="1"/>
</dbReference>
<dbReference type="RefSeq" id="WP_260978308.1">
    <property type="nucleotide sequence ID" value="NZ_JAODBU010000002.1"/>
</dbReference>
<evidence type="ECO:0000256" key="1">
    <source>
        <dbReference type="SAM" id="Phobius"/>
    </source>
</evidence>
<dbReference type="InterPro" id="IPR032834">
    <property type="entry name" value="NatK-like_C"/>
</dbReference>
<feature type="transmembrane region" description="Helical" evidence="1">
    <location>
        <begin position="189"/>
        <end position="211"/>
    </location>
</feature>
<proteinExistence type="predicted"/>
<keyword evidence="1" id="KW-0472">Membrane</keyword>
<dbReference type="Gene3D" id="3.30.565.10">
    <property type="entry name" value="Histidine kinase-like ATPase, C-terminal domain"/>
    <property type="match status" value="1"/>
</dbReference>
<sequence>MIYGLKVLSTFLSFIKYIVFPIGIMGFNLRKSKLKYAIIPILGLTAAYLFNVNKPTVTAEILFQIVILLVLFDEKIQTIIRGFIIEFVLVSLIDLMVWLILVGITSLGNDYADYERKIYIYGNCIGVIVIFMAAIFLYKRRKDIAEVIRNIKIKELIFVIAVMGTLGIVVACIQGAYLGEMTLSIQRMAMIVAVIFLVIIIAMSVMFVYVVNSRKILMEINDLNEECMKYQKNYYERLITEDSELRAFRHDVNKHYNAISALLNENDVEQARDYVNELINRKDVHFTYKTGNVVADYIINGEVQAIKQENGDDVKIQILGKFPQSVGIEQTDLCIILANSLDNVKEAFSRFEGKKELGITIQNHKKRIILKIENTSQPVDVKNINTSKKDKKNHGYGISNIRRVVDKYNGTMQIKYVDGRFLLEMLI</sequence>
<keyword evidence="1" id="KW-1133">Transmembrane helix</keyword>
<feature type="transmembrane region" description="Helical" evidence="1">
    <location>
        <begin position="118"/>
        <end position="137"/>
    </location>
</feature>
<protein>
    <submittedName>
        <fullName evidence="3">GHKL domain-containing protein</fullName>
    </submittedName>
</protein>
<keyword evidence="1" id="KW-0812">Transmembrane</keyword>
<dbReference type="SUPFAM" id="SSF55874">
    <property type="entry name" value="ATPase domain of HSP90 chaperone/DNA topoisomerase II/histidine kinase"/>
    <property type="match status" value="1"/>
</dbReference>
<evidence type="ECO:0000313" key="4">
    <source>
        <dbReference type="Proteomes" id="UP001431199"/>
    </source>
</evidence>
<feature type="transmembrane region" description="Helical" evidence="1">
    <location>
        <begin position="157"/>
        <end position="177"/>
    </location>
</feature>
<feature type="transmembrane region" description="Helical" evidence="1">
    <location>
        <begin position="56"/>
        <end position="72"/>
    </location>
</feature>
<dbReference type="EMBL" id="JAODBU010000002">
    <property type="protein sequence ID" value="MCT7397941.1"/>
    <property type="molecule type" value="Genomic_DNA"/>
</dbReference>